<dbReference type="Proteomes" id="UP001155241">
    <property type="component" value="Unassembled WGS sequence"/>
</dbReference>
<reference evidence="1" key="1">
    <citation type="submission" date="2022-06" db="EMBL/GenBank/DDBJ databases">
        <title>Aeoliella straminimaris, a novel planctomycete from sediments.</title>
        <authorList>
            <person name="Vitorino I.R."/>
            <person name="Lage O.M."/>
        </authorList>
    </citation>
    <scope>NUCLEOTIDE SEQUENCE</scope>
    <source>
        <strain evidence="1">ICT_H6.2</strain>
    </source>
</reference>
<sequence length="190" mass="19972">MQNQLDPRHLDLDPAAGGSGIFVAPGVTYEQSFGDALDSAEDWYAEFLIGNPMGSQPVAFDMNLVWPGGNTQGPGLLQPGFAFVLKVNPTDIPETRPNWLFTFTNPTSQDLIVDASVSEALSLTTPPETSYGFFTLAGEPAGSTVDNRFTPGDIGPNPVRLGIVPEPTAFGLALVGACLLLAGGYRAGKS</sequence>
<dbReference type="EMBL" id="JAMXLR010000003">
    <property type="protein sequence ID" value="MCO6042314.1"/>
    <property type="molecule type" value="Genomic_DNA"/>
</dbReference>
<keyword evidence="2" id="KW-1185">Reference proteome</keyword>
<evidence type="ECO:0000313" key="2">
    <source>
        <dbReference type="Proteomes" id="UP001155241"/>
    </source>
</evidence>
<organism evidence="1 2">
    <name type="scientific">Aeoliella straminimaris</name>
    <dbReference type="NCBI Taxonomy" id="2954799"/>
    <lineage>
        <taxon>Bacteria</taxon>
        <taxon>Pseudomonadati</taxon>
        <taxon>Planctomycetota</taxon>
        <taxon>Planctomycetia</taxon>
        <taxon>Pirellulales</taxon>
        <taxon>Lacipirellulaceae</taxon>
        <taxon>Aeoliella</taxon>
    </lineage>
</organism>
<dbReference type="RefSeq" id="WP_252850416.1">
    <property type="nucleotide sequence ID" value="NZ_JAMXLR010000003.1"/>
</dbReference>
<evidence type="ECO:0000313" key="1">
    <source>
        <dbReference type="EMBL" id="MCO6042314.1"/>
    </source>
</evidence>
<proteinExistence type="predicted"/>
<comment type="caution">
    <text evidence="1">The sequence shown here is derived from an EMBL/GenBank/DDBJ whole genome shotgun (WGS) entry which is preliminary data.</text>
</comment>
<accession>A0A9X2JGX1</accession>
<protein>
    <submittedName>
        <fullName evidence="1">Uncharacterized protein</fullName>
    </submittedName>
</protein>
<name>A0A9X2JGX1_9BACT</name>
<dbReference type="AlphaFoldDB" id="A0A9X2JGX1"/>
<gene>
    <name evidence="1" type="ORF">NG895_00200</name>
</gene>